<gene>
    <name evidence="7" type="ORF">ATK30_6332</name>
    <name evidence="6" type="ORF">H5411_04345</name>
</gene>
<evidence type="ECO:0000313" key="9">
    <source>
        <dbReference type="Proteomes" id="UP000550260"/>
    </source>
</evidence>
<evidence type="ECO:0000313" key="7">
    <source>
        <dbReference type="EMBL" id="PKV95412.1"/>
    </source>
</evidence>
<evidence type="ECO:0000256" key="1">
    <source>
        <dbReference type="ARBA" id="ARBA00022553"/>
    </source>
</evidence>
<dbReference type="EMBL" id="JACJHR010000004">
    <property type="protein sequence ID" value="MBB2498368.1"/>
    <property type="molecule type" value="Genomic_DNA"/>
</dbReference>
<dbReference type="GO" id="GO:0000160">
    <property type="term" value="P:phosphorelay signal transduction system"/>
    <property type="evidence" value="ECO:0007669"/>
    <property type="project" value="InterPro"/>
</dbReference>
<accession>A0A2N3WNH6</accession>
<dbReference type="SMART" id="SM00448">
    <property type="entry name" value="REC"/>
    <property type="match status" value="1"/>
</dbReference>
<proteinExistence type="predicted"/>
<sequence>MVIRVMLAEDQRVLREALVALLQLERDIKVVGVAERGEEAAQLADSLKPDVLILDIGLPDISGLTVAARVRAQLPAVRILMLTSLDKPGVVREALTLGVNGFLPKGVAAADLVEAVRDVHAGKRVVSPDLVSSALAAGENPLTPRERSILQLAATGTPPREIATQLHLAEGTVRNYITRIIAKLRARNSTDAIQIAKHYGWL</sequence>
<feature type="domain" description="Response regulatory" evidence="5">
    <location>
        <begin position="4"/>
        <end position="120"/>
    </location>
</feature>
<evidence type="ECO:0000313" key="8">
    <source>
        <dbReference type="Proteomes" id="UP000233750"/>
    </source>
</evidence>
<evidence type="ECO:0000256" key="2">
    <source>
        <dbReference type="ARBA" id="ARBA00023125"/>
    </source>
</evidence>
<dbReference type="InterPro" id="IPR016032">
    <property type="entry name" value="Sig_transdc_resp-reg_C-effctor"/>
</dbReference>
<dbReference type="GO" id="GO:0003677">
    <property type="term" value="F:DNA binding"/>
    <property type="evidence" value="ECO:0007669"/>
    <property type="project" value="UniProtKB-KW"/>
</dbReference>
<evidence type="ECO:0000259" key="4">
    <source>
        <dbReference type="PROSITE" id="PS50043"/>
    </source>
</evidence>
<feature type="domain" description="HTH luxR-type" evidence="4">
    <location>
        <begin position="135"/>
        <end position="200"/>
    </location>
</feature>
<dbReference type="InterPro" id="IPR000792">
    <property type="entry name" value="Tscrpt_reg_LuxR_C"/>
</dbReference>
<keyword evidence="1 3" id="KW-0597">Phosphoprotein</keyword>
<evidence type="ECO:0000313" key="6">
    <source>
        <dbReference type="EMBL" id="MBB2498368.1"/>
    </source>
</evidence>
<dbReference type="SMART" id="SM00421">
    <property type="entry name" value="HTH_LUXR"/>
    <property type="match status" value="1"/>
</dbReference>
<dbReference type="PANTHER" id="PTHR43214:SF42">
    <property type="entry name" value="TRANSCRIPTIONAL REGULATORY PROTEIN DESR"/>
    <property type="match status" value="1"/>
</dbReference>
<feature type="modified residue" description="4-aspartylphosphate" evidence="3">
    <location>
        <position position="55"/>
    </location>
</feature>
<dbReference type="InterPro" id="IPR001789">
    <property type="entry name" value="Sig_transdc_resp-reg_receiver"/>
</dbReference>
<dbReference type="EMBL" id="PJMY01000003">
    <property type="protein sequence ID" value="PKV95412.1"/>
    <property type="molecule type" value="Genomic_DNA"/>
</dbReference>
<dbReference type="PRINTS" id="PR00038">
    <property type="entry name" value="HTHLUXR"/>
</dbReference>
<protein>
    <submittedName>
        <fullName evidence="7">LuxR family two component transcriptional regulator</fullName>
    </submittedName>
    <submittedName>
        <fullName evidence="6">Response regulator transcription factor</fullName>
    </submittedName>
</protein>
<dbReference type="AlphaFoldDB" id="A0A2N3WNH6"/>
<dbReference type="CDD" id="cd06170">
    <property type="entry name" value="LuxR_C_like"/>
    <property type="match status" value="1"/>
</dbReference>
<reference evidence="6 9" key="2">
    <citation type="submission" date="2020-08" db="EMBL/GenBank/DDBJ databases">
        <title>Amycolatopsis echigonensis JCM 21831.</title>
        <authorList>
            <person name="Tedsree N."/>
            <person name="Kuncharoen N."/>
            <person name="Likhitwitayawuid K."/>
            <person name="Tanasupawat S."/>
        </authorList>
    </citation>
    <scope>NUCLEOTIDE SEQUENCE [LARGE SCALE GENOMIC DNA]</scope>
    <source>
        <strain evidence="6 9">JCM 21831</strain>
    </source>
</reference>
<dbReference type="PROSITE" id="PS50043">
    <property type="entry name" value="HTH_LUXR_2"/>
    <property type="match status" value="1"/>
</dbReference>
<reference evidence="7 8" key="1">
    <citation type="submission" date="2017-12" db="EMBL/GenBank/DDBJ databases">
        <title>Sequencing the genomes of 1000 Actinobacteria strains.</title>
        <authorList>
            <person name="Klenk H.-P."/>
        </authorList>
    </citation>
    <scope>NUCLEOTIDE SEQUENCE [LARGE SCALE GENOMIC DNA]</scope>
    <source>
        <strain evidence="7 8">DSM 45165</strain>
    </source>
</reference>
<dbReference type="InterPro" id="IPR039420">
    <property type="entry name" value="WalR-like"/>
</dbReference>
<dbReference type="CDD" id="cd17535">
    <property type="entry name" value="REC_NarL-like"/>
    <property type="match status" value="1"/>
</dbReference>
<dbReference type="Pfam" id="PF00072">
    <property type="entry name" value="Response_reg"/>
    <property type="match status" value="1"/>
</dbReference>
<dbReference type="OrthoDB" id="9808843at2"/>
<dbReference type="PANTHER" id="PTHR43214">
    <property type="entry name" value="TWO-COMPONENT RESPONSE REGULATOR"/>
    <property type="match status" value="1"/>
</dbReference>
<name>A0A2N3WNH6_9PSEU</name>
<dbReference type="InterPro" id="IPR011006">
    <property type="entry name" value="CheY-like_superfamily"/>
</dbReference>
<keyword evidence="8" id="KW-1185">Reference proteome</keyword>
<dbReference type="PROSITE" id="PS50110">
    <property type="entry name" value="RESPONSE_REGULATORY"/>
    <property type="match status" value="1"/>
</dbReference>
<dbReference type="SUPFAM" id="SSF46894">
    <property type="entry name" value="C-terminal effector domain of the bipartite response regulators"/>
    <property type="match status" value="1"/>
</dbReference>
<dbReference type="Proteomes" id="UP000550260">
    <property type="component" value="Unassembled WGS sequence"/>
</dbReference>
<dbReference type="Pfam" id="PF00196">
    <property type="entry name" value="GerE"/>
    <property type="match status" value="1"/>
</dbReference>
<dbReference type="InterPro" id="IPR058245">
    <property type="entry name" value="NreC/VraR/RcsB-like_REC"/>
</dbReference>
<comment type="caution">
    <text evidence="7">The sequence shown here is derived from an EMBL/GenBank/DDBJ whole genome shotgun (WGS) entry which is preliminary data.</text>
</comment>
<evidence type="ECO:0000256" key="3">
    <source>
        <dbReference type="PROSITE-ProRule" id="PRU00169"/>
    </source>
</evidence>
<dbReference type="RefSeq" id="WP_101438524.1">
    <property type="nucleotide sequence ID" value="NZ_JACJHR010000004.1"/>
</dbReference>
<dbReference type="Proteomes" id="UP000233750">
    <property type="component" value="Unassembled WGS sequence"/>
</dbReference>
<organism evidence="7 8">
    <name type="scientific">Amycolatopsis echigonensis</name>
    <dbReference type="NCBI Taxonomy" id="2576905"/>
    <lineage>
        <taxon>Bacteria</taxon>
        <taxon>Bacillati</taxon>
        <taxon>Actinomycetota</taxon>
        <taxon>Actinomycetes</taxon>
        <taxon>Pseudonocardiales</taxon>
        <taxon>Pseudonocardiaceae</taxon>
        <taxon>Amycolatopsis</taxon>
    </lineage>
</organism>
<evidence type="ECO:0000259" key="5">
    <source>
        <dbReference type="PROSITE" id="PS50110"/>
    </source>
</evidence>
<dbReference type="SUPFAM" id="SSF52172">
    <property type="entry name" value="CheY-like"/>
    <property type="match status" value="1"/>
</dbReference>
<dbReference type="GO" id="GO:0006355">
    <property type="term" value="P:regulation of DNA-templated transcription"/>
    <property type="evidence" value="ECO:0007669"/>
    <property type="project" value="InterPro"/>
</dbReference>
<dbReference type="Gene3D" id="3.40.50.2300">
    <property type="match status" value="1"/>
</dbReference>
<accession>A0A8E1VU67</accession>
<keyword evidence="2" id="KW-0238">DNA-binding</keyword>